<reference evidence="6 7" key="1">
    <citation type="journal article" date="2019" name="Nat. Microbiol.">
        <title>Mediterranean grassland soil C-N compound turnover is dependent on rainfall and depth, and is mediated by genomically divergent microorganisms.</title>
        <authorList>
            <person name="Diamond S."/>
            <person name="Andeer P.F."/>
            <person name="Li Z."/>
            <person name="Crits-Christoph A."/>
            <person name="Burstein D."/>
            <person name="Anantharaman K."/>
            <person name="Lane K.R."/>
            <person name="Thomas B.C."/>
            <person name="Pan C."/>
            <person name="Northen T.R."/>
            <person name="Banfield J.F."/>
        </authorList>
    </citation>
    <scope>NUCLEOTIDE SEQUENCE [LARGE SCALE GENOMIC DNA]</scope>
    <source>
        <strain evidence="6">WS_1</strain>
    </source>
</reference>
<organism evidence="6 7">
    <name type="scientific">Eiseniibacteriota bacterium</name>
    <dbReference type="NCBI Taxonomy" id="2212470"/>
    <lineage>
        <taxon>Bacteria</taxon>
        <taxon>Candidatus Eiseniibacteriota</taxon>
    </lineage>
</organism>
<dbReference type="InterPro" id="IPR006439">
    <property type="entry name" value="HAD-SF_hydro_IA"/>
</dbReference>
<dbReference type="PANTHER" id="PTHR46470:SF2">
    <property type="entry name" value="GLYCERALDEHYDE 3-PHOSPHATE PHOSPHATASE"/>
    <property type="match status" value="1"/>
</dbReference>
<name>A0A538SF58_UNCEI</name>
<evidence type="ECO:0000256" key="1">
    <source>
        <dbReference type="ARBA" id="ARBA00001946"/>
    </source>
</evidence>
<dbReference type="SFLD" id="SFLDG01129">
    <property type="entry name" value="C1.5:_HAD__Beta-PGM__Phosphata"/>
    <property type="match status" value="1"/>
</dbReference>
<dbReference type="PANTHER" id="PTHR46470">
    <property type="entry name" value="N-ACYLNEURAMINATE-9-PHOSPHATASE"/>
    <property type="match status" value="1"/>
</dbReference>
<evidence type="ECO:0000313" key="6">
    <source>
        <dbReference type="EMBL" id="TMQ50004.1"/>
    </source>
</evidence>
<comment type="cofactor">
    <cofactor evidence="1">
        <name>Mg(2+)</name>
        <dbReference type="ChEBI" id="CHEBI:18420"/>
    </cofactor>
</comment>
<dbReference type="SUPFAM" id="SSF56784">
    <property type="entry name" value="HAD-like"/>
    <property type="match status" value="1"/>
</dbReference>
<dbReference type="NCBIfam" id="TIGR01549">
    <property type="entry name" value="HAD-SF-IA-v1"/>
    <property type="match status" value="1"/>
</dbReference>
<evidence type="ECO:0000256" key="4">
    <source>
        <dbReference type="ARBA" id="ARBA00022842"/>
    </source>
</evidence>
<dbReference type="Proteomes" id="UP000316292">
    <property type="component" value="Unassembled WGS sequence"/>
</dbReference>
<protein>
    <submittedName>
        <fullName evidence="6">HAD family hydrolase</fullName>
    </submittedName>
</protein>
<evidence type="ECO:0000256" key="3">
    <source>
        <dbReference type="ARBA" id="ARBA00022801"/>
    </source>
</evidence>
<dbReference type="InterPro" id="IPR051400">
    <property type="entry name" value="HAD-like_hydrolase"/>
</dbReference>
<dbReference type="GO" id="GO:0044281">
    <property type="term" value="P:small molecule metabolic process"/>
    <property type="evidence" value="ECO:0007669"/>
    <property type="project" value="UniProtKB-ARBA"/>
</dbReference>
<feature type="region of interest" description="Disordered" evidence="5">
    <location>
        <begin position="1"/>
        <end position="23"/>
    </location>
</feature>
<dbReference type="Pfam" id="PF00702">
    <property type="entry name" value="Hydrolase"/>
    <property type="match status" value="1"/>
</dbReference>
<keyword evidence="3 6" id="KW-0378">Hydrolase</keyword>
<dbReference type="AlphaFoldDB" id="A0A538SF58"/>
<dbReference type="InterPro" id="IPR036412">
    <property type="entry name" value="HAD-like_sf"/>
</dbReference>
<evidence type="ECO:0000256" key="2">
    <source>
        <dbReference type="ARBA" id="ARBA00022723"/>
    </source>
</evidence>
<accession>A0A538SF58</accession>
<evidence type="ECO:0000256" key="5">
    <source>
        <dbReference type="SAM" id="MobiDB-lite"/>
    </source>
</evidence>
<dbReference type="GO" id="GO:0016791">
    <property type="term" value="F:phosphatase activity"/>
    <property type="evidence" value="ECO:0007669"/>
    <property type="project" value="TreeGrafter"/>
</dbReference>
<comment type="caution">
    <text evidence="6">The sequence shown here is derived from an EMBL/GenBank/DDBJ whole genome shotgun (WGS) entry which is preliminary data.</text>
</comment>
<gene>
    <name evidence="6" type="ORF">E6K71_03440</name>
</gene>
<sequence length="283" mass="31736">MIRSLHSPPPDPQWTPSARHPDSDHEVKRLRGVIFDYGNTLVCVDPRLGSLRTDYADVVARPGAERLRAFLARAGALLPSQEEPFVERFLEVRERNRRAAERDRLEIPMLRSLRETLLDQKLTALEEDDLERAVEEFFQAEIELIRAIPGAGELLLALRRSGIKIALLSNATSGRYVTRALRGFGWDGFFDPLLVSADLGIRKPHAEAFRAVLKHWDLEPGEIAMIGDSLYHDVGGAQAVGIQTVHFTAISATLDVTITDPPRPDFRVSTHEELRKLLLPDAD</sequence>
<dbReference type="EMBL" id="VBOR01000045">
    <property type="protein sequence ID" value="TMQ50004.1"/>
    <property type="molecule type" value="Genomic_DNA"/>
</dbReference>
<evidence type="ECO:0000313" key="7">
    <source>
        <dbReference type="Proteomes" id="UP000316292"/>
    </source>
</evidence>
<keyword evidence="4" id="KW-0460">Magnesium</keyword>
<dbReference type="SFLD" id="SFLDS00003">
    <property type="entry name" value="Haloacid_Dehalogenase"/>
    <property type="match status" value="1"/>
</dbReference>
<dbReference type="InterPro" id="IPR023214">
    <property type="entry name" value="HAD_sf"/>
</dbReference>
<proteinExistence type="predicted"/>
<dbReference type="GO" id="GO:0046872">
    <property type="term" value="F:metal ion binding"/>
    <property type="evidence" value="ECO:0007669"/>
    <property type="project" value="UniProtKB-KW"/>
</dbReference>
<keyword evidence="2" id="KW-0479">Metal-binding</keyword>
<dbReference type="Gene3D" id="3.40.50.1000">
    <property type="entry name" value="HAD superfamily/HAD-like"/>
    <property type="match status" value="1"/>
</dbReference>